<dbReference type="Proteomes" id="UP000749559">
    <property type="component" value="Unassembled WGS sequence"/>
</dbReference>
<dbReference type="EMBL" id="CAIIXF020000008">
    <property type="protein sequence ID" value="CAH1792945.1"/>
    <property type="molecule type" value="Genomic_DNA"/>
</dbReference>
<organism evidence="2 3">
    <name type="scientific">Owenia fusiformis</name>
    <name type="common">Polychaete worm</name>
    <dbReference type="NCBI Taxonomy" id="6347"/>
    <lineage>
        <taxon>Eukaryota</taxon>
        <taxon>Metazoa</taxon>
        <taxon>Spiralia</taxon>
        <taxon>Lophotrochozoa</taxon>
        <taxon>Annelida</taxon>
        <taxon>Polychaeta</taxon>
        <taxon>Sedentaria</taxon>
        <taxon>Canalipalpata</taxon>
        <taxon>Sabellida</taxon>
        <taxon>Oweniida</taxon>
        <taxon>Oweniidae</taxon>
        <taxon>Owenia</taxon>
    </lineage>
</organism>
<proteinExistence type="predicted"/>
<keyword evidence="3" id="KW-1185">Reference proteome</keyword>
<dbReference type="InterPro" id="IPR055471">
    <property type="entry name" value="DUF7043"/>
</dbReference>
<protein>
    <recommendedName>
        <fullName evidence="1">DUF7043 domain-containing protein</fullName>
    </recommendedName>
</protein>
<sequence>MMTKLGIRLLILLFGLSTKTVANASCEFPWWVQPEYHDQIWVSRLSESSYDTADYLAFEFHEDYFHEMKGKTSELIHSYNCIQKASVRGVWVNTTSDHFILSVTINEDSQAVVKYTCWRFFRRSQSIIQFEQSEFGDSPNIDLCTGNLIMNPYPLIRYYHREIDDSFLSDKEMTSPCPLPGGYVFQWMDMNGRSSDQVDSLPQECQDRYASLQPGLWQSGCVQHDSKATIKFEATPECVSSLGERVPWFQRLGINSLEVQCLATWTKDNYTFSIMKQKDISFRSYDLISKEMVGFACIRYNKTVIGYPSTIEIYEGTYCPGENTVAKADDVGTDYLTLTLTRRERNKCGRNDSPFCDSDEFTLSKGQSSCNQPSYKRFCEEKCDGCLENKYVMLPGSLLKKFSDSMTYFQQDSNAFNLKDTWFQYTGSIQDMCCFSLYPKKNFGGDMYLFDARVSNHCDPYEMCVSLVQRGPDVVQFQVYLPKDGDCTTGPQEDPSRIYDLRNNFKNVKGGWRNMIRKGSNHESVNCNLDFIFDASASFQLNKEKQCNVTITPSGQKINISFKEGCTPQVKYSEFRCLASFAETRTNVEQNKTIVDTFIITKAKLQNEFDFYLTYQCWYFSSRDNNVFYWTRISDCDLTTYAKIHLEEKYHTLMEPYVPLATFRINKRFVAASGADYMSTQASLVFGVSIFQIIKHFVF</sequence>
<gene>
    <name evidence="2" type="ORF">OFUS_LOCUS17855</name>
</gene>
<dbReference type="AlphaFoldDB" id="A0A8J1Y5M7"/>
<reference evidence="2" key="1">
    <citation type="submission" date="2022-03" db="EMBL/GenBank/DDBJ databases">
        <authorList>
            <person name="Martin C."/>
        </authorList>
    </citation>
    <scope>NUCLEOTIDE SEQUENCE</scope>
</reference>
<accession>A0A8J1Y5M7</accession>
<evidence type="ECO:0000313" key="3">
    <source>
        <dbReference type="Proteomes" id="UP000749559"/>
    </source>
</evidence>
<feature type="domain" description="DUF7043" evidence="1">
    <location>
        <begin position="23"/>
        <end position="145"/>
    </location>
</feature>
<name>A0A8J1Y5M7_OWEFU</name>
<evidence type="ECO:0000259" key="1">
    <source>
        <dbReference type="Pfam" id="PF23070"/>
    </source>
</evidence>
<dbReference type="Pfam" id="PF23070">
    <property type="entry name" value="DUF7043"/>
    <property type="match status" value="1"/>
</dbReference>
<comment type="caution">
    <text evidence="2">The sequence shown here is derived from an EMBL/GenBank/DDBJ whole genome shotgun (WGS) entry which is preliminary data.</text>
</comment>
<evidence type="ECO:0000313" key="2">
    <source>
        <dbReference type="EMBL" id="CAH1792945.1"/>
    </source>
</evidence>